<dbReference type="EMBL" id="LIZY01000075">
    <property type="protein sequence ID" value="KPJ63600.1"/>
    <property type="molecule type" value="Genomic_DNA"/>
</dbReference>
<reference evidence="3 4" key="1">
    <citation type="journal article" date="2015" name="Microbiome">
        <title>Genomic resolution of linkages in carbon, nitrogen, and sulfur cycling among widespread estuary sediment bacteria.</title>
        <authorList>
            <person name="Baker B.J."/>
            <person name="Lazar C.S."/>
            <person name="Teske A.P."/>
            <person name="Dick G.J."/>
        </authorList>
    </citation>
    <scope>NUCLEOTIDE SEQUENCE [LARGE SCALE GENOMIC DNA]</scope>
    <source>
        <strain evidence="3">DG_56</strain>
    </source>
</reference>
<evidence type="ECO:0008006" key="5">
    <source>
        <dbReference type="Google" id="ProtNLM"/>
    </source>
</evidence>
<feature type="domain" description="Peptidase M24" evidence="1">
    <location>
        <begin position="139"/>
        <end position="322"/>
    </location>
</feature>
<dbReference type="Pfam" id="PF01321">
    <property type="entry name" value="Creatinase_N"/>
    <property type="match status" value="1"/>
</dbReference>
<dbReference type="Pfam" id="PF00557">
    <property type="entry name" value="Peptidase_M24"/>
    <property type="match status" value="1"/>
</dbReference>
<dbReference type="PANTHER" id="PTHR46112">
    <property type="entry name" value="AMINOPEPTIDASE"/>
    <property type="match status" value="1"/>
</dbReference>
<dbReference type="PATRIC" id="fig|1704032.3.peg.543"/>
<dbReference type="PANTHER" id="PTHR46112:SF2">
    <property type="entry name" value="XAA-PRO AMINOPEPTIDASE P-RELATED"/>
    <property type="match status" value="1"/>
</dbReference>
<dbReference type="InterPro" id="IPR000587">
    <property type="entry name" value="Creatinase_N"/>
</dbReference>
<dbReference type="SUPFAM" id="SSF53092">
    <property type="entry name" value="Creatinase/prolidase N-terminal domain"/>
    <property type="match status" value="1"/>
</dbReference>
<evidence type="ECO:0000259" key="1">
    <source>
        <dbReference type="Pfam" id="PF00557"/>
    </source>
</evidence>
<dbReference type="InterPro" id="IPR029149">
    <property type="entry name" value="Creatin/AminoP/Spt16_N"/>
</dbReference>
<evidence type="ECO:0000259" key="2">
    <source>
        <dbReference type="Pfam" id="PF01321"/>
    </source>
</evidence>
<gene>
    <name evidence="3" type="ORF">AMK68_03575</name>
</gene>
<sequence>MTRTEEIAIKEQRLRDLLAERGVDALLISRQDNFAWLTGGGDNHVVIAGDLGSASILITRDAKYLVCDNIEAGRVMEEELAELGYQATVFPWHDRRVAEAVRDFGPGDLAADAPTADAETTQVDLASLRYSLLPSEVERYRWVGERCGRAMAAAAQAIKPGMTEHQIAGALAEELFEVGIVPTVLLVAADERAFKYRHPIPTEAKLDRHAMLVACGRRWGLIVSLTRMIHFGDPPAELRRKHDAVVQVDATFITHTRPGARAGEIFQRAVECYRETGFGDEWHHHHQGGATGYAGRDYKATAGSDQIVQPAQAFAWNPSITGTKSEDTIIALEAGTEIISASPGWPMVDVAVDGRTWPRPDILVR</sequence>
<accession>A0A0S7XMB3</accession>
<dbReference type="Proteomes" id="UP000052020">
    <property type="component" value="Unassembled WGS sequence"/>
</dbReference>
<dbReference type="Gene3D" id="3.90.230.10">
    <property type="entry name" value="Creatinase/methionine aminopeptidase superfamily"/>
    <property type="match status" value="1"/>
</dbReference>
<dbReference type="InterPro" id="IPR050659">
    <property type="entry name" value="Peptidase_M24B"/>
</dbReference>
<proteinExistence type="predicted"/>
<name>A0A0S7XMB3_9BACT</name>
<dbReference type="InterPro" id="IPR036005">
    <property type="entry name" value="Creatinase/aminopeptidase-like"/>
</dbReference>
<evidence type="ECO:0000313" key="3">
    <source>
        <dbReference type="EMBL" id="KPJ63600.1"/>
    </source>
</evidence>
<dbReference type="InterPro" id="IPR000994">
    <property type="entry name" value="Pept_M24"/>
</dbReference>
<feature type="domain" description="Creatinase N-terminal" evidence="2">
    <location>
        <begin position="12"/>
        <end position="106"/>
    </location>
</feature>
<dbReference type="CDD" id="cd01066">
    <property type="entry name" value="APP_MetAP"/>
    <property type="match status" value="1"/>
</dbReference>
<dbReference type="AlphaFoldDB" id="A0A0S7XMB3"/>
<protein>
    <recommendedName>
        <fullName evidence="5">Peptidase M24</fullName>
    </recommendedName>
</protein>
<comment type="caution">
    <text evidence="3">The sequence shown here is derived from an EMBL/GenBank/DDBJ whole genome shotgun (WGS) entry which is preliminary data.</text>
</comment>
<organism evidence="3 4">
    <name type="scientific">candidate division KD3-62 bacterium DG_56</name>
    <dbReference type="NCBI Taxonomy" id="1704032"/>
    <lineage>
        <taxon>Bacteria</taxon>
        <taxon>candidate division KD3-62</taxon>
    </lineage>
</organism>
<dbReference type="SUPFAM" id="SSF55920">
    <property type="entry name" value="Creatinase/aminopeptidase"/>
    <property type="match status" value="1"/>
</dbReference>
<evidence type="ECO:0000313" key="4">
    <source>
        <dbReference type="Proteomes" id="UP000052020"/>
    </source>
</evidence>
<dbReference type="Gene3D" id="3.40.350.10">
    <property type="entry name" value="Creatinase/prolidase N-terminal domain"/>
    <property type="match status" value="1"/>
</dbReference>